<dbReference type="EMBL" id="VSWC01000042">
    <property type="protein sequence ID" value="KAA1103061.1"/>
    <property type="molecule type" value="Genomic_DNA"/>
</dbReference>
<reference evidence="1 2" key="1">
    <citation type="submission" date="2019-05" db="EMBL/GenBank/DDBJ databases">
        <title>Emergence of the Ug99 lineage of the wheat stem rust pathogen through somatic hybridization.</title>
        <authorList>
            <person name="Li F."/>
            <person name="Upadhyaya N.M."/>
            <person name="Sperschneider J."/>
            <person name="Matny O."/>
            <person name="Nguyen-Phuc H."/>
            <person name="Mago R."/>
            <person name="Raley C."/>
            <person name="Miller M.E."/>
            <person name="Silverstein K.A.T."/>
            <person name="Henningsen E."/>
            <person name="Hirsch C.D."/>
            <person name="Visser B."/>
            <person name="Pretorius Z.A."/>
            <person name="Steffenson B.J."/>
            <person name="Schwessinger B."/>
            <person name="Dodds P.N."/>
            <person name="Figueroa M."/>
        </authorList>
    </citation>
    <scope>NUCLEOTIDE SEQUENCE [LARGE SCALE GENOMIC DNA]</scope>
    <source>
        <strain evidence="1">21-0</strain>
    </source>
</reference>
<gene>
    <name evidence="1" type="ORF">PGT21_005360</name>
</gene>
<comment type="caution">
    <text evidence="1">The sequence shown here is derived from an EMBL/GenBank/DDBJ whole genome shotgun (WGS) entry which is preliminary data.</text>
</comment>
<evidence type="ECO:0000313" key="2">
    <source>
        <dbReference type="Proteomes" id="UP000324748"/>
    </source>
</evidence>
<keyword evidence="2" id="KW-1185">Reference proteome</keyword>
<proteinExistence type="predicted"/>
<name>A0A5B0PPA4_PUCGR</name>
<dbReference type="AlphaFoldDB" id="A0A5B0PPA4"/>
<protein>
    <submittedName>
        <fullName evidence="1">Uncharacterized protein</fullName>
    </submittedName>
</protein>
<dbReference type="Proteomes" id="UP000324748">
    <property type="component" value="Unassembled WGS sequence"/>
</dbReference>
<accession>A0A5B0PPA4</accession>
<organism evidence="1 2">
    <name type="scientific">Puccinia graminis f. sp. tritici</name>
    <dbReference type="NCBI Taxonomy" id="56615"/>
    <lineage>
        <taxon>Eukaryota</taxon>
        <taxon>Fungi</taxon>
        <taxon>Dikarya</taxon>
        <taxon>Basidiomycota</taxon>
        <taxon>Pucciniomycotina</taxon>
        <taxon>Pucciniomycetes</taxon>
        <taxon>Pucciniales</taxon>
        <taxon>Pucciniaceae</taxon>
        <taxon>Puccinia</taxon>
    </lineage>
</organism>
<evidence type="ECO:0000313" key="1">
    <source>
        <dbReference type="EMBL" id="KAA1103061.1"/>
    </source>
</evidence>
<sequence>MSAHDEVVAQTNPGHLKVPKPVEYKACGTQSIQVVEGLASATNSWRQEIITELYDMFHDGSSAEVKVCYIFTYVVRAHPADRRPSTGASQPIPGPPVVLYISHPTSRFFNKTFGSIISDFPHPISPSHQSTIDHLVGSNLRTTLIFTTDPSQ</sequence>